<sequence length="69" mass="7704">MFRNECSGGRFCSKAAEQEIINACESKKIRIGIKGEIILEERKKCRHTDHPVCMHLSITSGLVLESLGT</sequence>
<protein>
    <submittedName>
        <fullName evidence="1">Uncharacterized protein</fullName>
    </submittedName>
</protein>
<evidence type="ECO:0000313" key="2">
    <source>
        <dbReference type="Proteomes" id="UP000261111"/>
    </source>
</evidence>
<dbReference type="AlphaFoldDB" id="A0A3E2WFU5"/>
<dbReference type="EMBL" id="QVIA01000032">
    <property type="protein sequence ID" value="RGC25365.1"/>
    <property type="molecule type" value="Genomic_DNA"/>
</dbReference>
<proteinExistence type="predicted"/>
<comment type="caution">
    <text evidence="1">The sequence shown here is derived from an EMBL/GenBank/DDBJ whole genome shotgun (WGS) entry which is preliminary data.</text>
</comment>
<dbReference type="Proteomes" id="UP000261111">
    <property type="component" value="Unassembled WGS sequence"/>
</dbReference>
<gene>
    <name evidence="1" type="ORF">DWX41_20410</name>
</gene>
<name>A0A3E2WFU5_9FIRM</name>
<organism evidence="1 2">
    <name type="scientific">Hungatella hathewayi</name>
    <dbReference type="NCBI Taxonomy" id="154046"/>
    <lineage>
        <taxon>Bacteria</taxon>
        <taxon>Bacillati</taxon>
        <taxon>Bacillota</taxon>
        <taxon>Clostridia</taxon>
        <taxon>Lachnospirales</taxon>
        <taxon>Lachnospiraceae</taxon>
        <taxon>Hungatella</taxon>
    </lineage>
</organism>
<reference evidence="1 2" key="1">
    <citation type="submission" date="2018-08" db="EMBL/GenBank/DDBJ databases">
        <title>A genome reference for cultivated species of the human gut microbiota.</title>
        <authorList>
            <person name="Zou Y."/>
            <person name="Xue W."/>
            <person name="Luo G."/>
        </authorList>
    </citation>
    <scope>NUCLEOTIDE SEQUENCE [LARGE SCALE GENOMIC DNA]</scope>
    <source>
        <strain evidence="1 2">AF19-21</strain>
    </source>
</reference>
<accession>A0A3E2WFU5</accession>
<evidence type="ECO:0000313" key="1">
    <source>
        <dbReference type="EMBL" id="RGC25365.1"/>
    </source>
</evidence>